<accession>A0ACD5DDA3</accession>
<protein>
    <submittedName>
        <fullName evidence="1">Helix-turn-helix domain-containing protein</fullName>
    </submittedName>
</protein>
<gene>
    <name evidence="1" type="ORF">O0236_006735</name>
</gene>
<sequence>MTNNIKNERKQLGLTQKELANEFNQYLAENRPKANPVSYAAISRWENGENDPNSDTWFSLASFFKVSVTYLQGYSSERVTDEMTIMNELDEITFSEDANINESIHEGLGNIFLALIDKVEYLERQLDEHKNPEKYEDYD</sequence>
<keyword evidence="2" id="KW-1185">Reference proteome</keyword>
<reference evidence="1" key="1">
    <citation type="submission" date="2024-08" db="EMBL/GenBank/DDBJ databases">
        <title>Lentilactobacillus sp. nov., isolated from tree bark.</title>
        <authorList>
            <person name="Phuengjayaem S."/>
            <person name="Tanasupawat S."/>
        </authorList>
    </citation>
    <scope>NUCLEOTIDE SEQUENCE</scope>
    <source>
        <strain evidence="1">SPB1-3</strain>
    </source>
</reference>
<evidence type="ECO:0000313" key="1">
    <source>
        <dbReference type="EMBL" id="XFD39126.1"/>
    </source>
</evidence>
<organism evidence="1 2">
    <name type="scientific">Lentilactobacillus terminaliae</name>
    <dbReference type="NCBI Taxonomy" id="3003483"/>
    <lineage>
        <taxon>Bacteria</taxon>
        <taxon>Bacillati</taxon>
        <taxon>Bacillota</taxon>
        <taxon>Bacilli</taxon>
        <taxon>Lactobacillales</taxon>
        <taxon>Lactobacillaceae</taxon>
        <taxon>Lentilactobacillus</taxon>
    </lineage>
</organism>
<evidence type="ECO:0000313" key="2">
    <source>
        <dbReference type="Proteomes" id="UP001149860"/>
    </source>
</evidence>
<dbReference type="EMBL" id="CP168151">
    <property type="protein sequence ID" value="XFD39126.1"/>
    <property type="molecule type" value="Genomic_DNA"/>
</dbReference>
<dbReference type="Proteomes" id="UP001149860">
    <property type="component" value="Chromosome"/>
</dbReference>
<name>A0ACD5DDA3_9LACO</name>
<proteinExistence type="predicted"/>